<evidence type="ECO:0000313" key="3">
    <source>
        <dbReference type="EMBL" id="OII75185.1"/>
    </source>
</evidence>
<name>A0A1J4MLR2_9CRYT</name>
<accession>A0A1J4MLR2</accession>
<dbReference type="Pfam" id="PF01079">
    <property type="entry name" value="Hint"/>
    <property type="match status" value="1"/>
</dbReference>
<dbReference type="InterPro" id="IPR006141">
    <property type="entry name" value="Intein_N"/>
</dbReference>
<dbReference type="PANTHER" id="PTHR11889">
    <property type="entry name" value="HEDGEHOG"/>
    <property type="match status" value="1"/>
</dbReference>
<evidence type="ECO:0000259" key="2">
    <source>
        <dbReference type="SMART" id="SM00306"/>
    </source>
</evidence>
<dbReference type="GeneID" id="39979993"/>
<dbReference type="SMART" id="SM00306">
    <property type="entry name" value="HintN"/>
    <property type="match status" value="1"/>
</dbReference>
<organism evidence="3 4">
    <name type="scientific">Cryptosporidium ubiquitum</name>
    <dbReference type="NCBI Taxonomy" id="857276"/>
    <lineage>
        <taxon>Eukaryota</taxon>
        <taxon>Sar</taxon>
        <taxon>Alveolata</taxon>
        <taxon>Apicomplexa</taxon>
        <taxon>Conoidasida</taxon>
        <taxon>Coccidia</taxon>
        <taxon>Eucoccidiorida</taxon>
        <taxon>Eimeriorina</taxon>
        <taxon>Cryptosporidiidae</taxon>
        <taxon>Cryptosporidium</taxon>
    </lineage>
</organism>
<dbReference type="PANTHER" id="PTHR11889:SF31">
    <property type="entry name" value="PROTEIN HEDGEHOG"/>
    <property type="match status" value="1"/>
</dbReference>
<evidence type="ECO:0000256" key="1">
    <source>
        <dbReference type="SAM" id="SignalP"/>
    </source>
</evidence>
<gene>
    <name evidence="3" type="ORF">cubi_03201</name>
</gene>
<dbReference type="InterPro" id="IPR036844">
    <property type="entry name" value="Hint_dom_sf"/>
</dbReference>
<feature type="signal peptide" evidence="1">
    <location>
        <begin position="1"/>
        <end position="20"/>
    </location>
</feature>
<reference evidence="3 4" key="1">
    <citation type="submission" date="2016-10" db="EMBL/GenBank/DDBJ databases">
        <title>Reductive evolution of mitochondrial metabolism and differential evolution of invasion-related proteins in Cryptosporidium.</title>
        <authorList>
            <person name="Liu S."/>
            <person name="Roellig D.M."/>
            <person name="Guo Y."/>
            <person name="Li N."/>
            <person name="Frace M.A."/>
            <person name="Tang K."/>
            <person name="Zhang L."/>
            <person name="Feng Y."/>
            <person name="Xiao L."/>
        </authorList>
    </citation>
    <scope>NUCLEOTIDE SEQUENCE [LARGE SCALE GENOMIC DNA]</scope>
    <source>
        <strain evidence="3">39726</strain>
    </source>
</reference>
<feature type="domain" description="Hint" evidence="2">
    <location>
        <begin position="115"/>
        <end position="250"/>
    </location>
</feature>
<dbReference type="EMBL" id="LRBP01000004">
    <property type="protein sequence ID" value="OII75185.1"/>
    <property type="molecule type" value="Genomic_DNA"/>
</dbReference>
<keyword evidence="4" id="KW-1185">Reference proteome</keyword>
<proteinExistence type="predicted"/>
<dbReference type="CDD" id="cd00081">
    <property type="entry name" value="Hint"/>
    <property type="match status" value="1"/>
</dbReference>
<dbReference type="RefSeq" id="XP_028876221.1">
    <property type="nucleotide sequence ID" value="XM_029020214.1"/>
</dbReference>
<sequence length="376" mass="43046">MKVNHTKIICFFLLIIFAEWILLKIDSSENGIVHRLNLSFIRVRTKSIFDTFSGVTGGNGEFRSGWGNVISNAISLTFPSSCVGQLINIGYLSSELDEDDYPFNPNCGAQSQSNNLCFPGNSLIITKERGEIELKDLNIGDHILIRDLNTMELRYSKVEIMLHKDKNLYFNDEWIQVEYLGMKEPLVLSPNHLIFTQYLGETPQEGNCLNPKLIENVIGVETTPLLEKKRDIYSIQAKDIQVGDSVVIYSKERVSWVTRVSLISNVKNKLKEYKYIGRYAPLTADGYLIVNGVLVSSYSKPFPWPMDLLNPSHRFIDLLARPFINAEIHFQKIFEYTKREIKWILRFISSISSKYTFDQSIALSLEVIRAISLLIK</sequence>
<dbReference type="GO" id="GO:0016539">
    <property type="term" value="P:intein-mediated protein splicing"/>
    <property type="evidence" value="ECO:0007669"/>
    <property type="project" value="InterPro"/>
</dbReference>
<dbReference type="SUPFAM" id="SSF51294">
    <property type="entry name" value="Hedgehog/intein (Hint) domain"/>
    <property type="match status" value="1"/>
</dbReference>
<dbReference type="InterPro" id="IPR001767">
    <property type="entry name" value="Hedgehog_Hint"/>
</dbReference>
<dbReference type="OrthoDB" id="5212at2759"/>
<evidence type="ECO:0000313" key="4">
    <source>
        <dbReference type="Proteomes" id="UP000186176"/>
    </source>
</evidence>
<dbReference type="Gene3D" id="2.170.16.10">
    <property type="entry name" value="Hedgehog/Intein (Hint) domain"/>
    <property type="match status" value="1"/>
</dbReference>
<dbReference type="AlphaFoldDB" id="A0A1J4MLR2"/>
<keyword evidence="1" id="KW-0732">Signal</keyword>
<dbReference type="InterPro" id="IPR050387">
    <property type="entry name" value="Hedgehog_Signaling"/>
</dbReference>
<dbReference type="Proteomes" id="UP000186176">
    <property type="component" value="Unassembled WGS sequence"/>
</dbReference>
<dbReference type="PROSITE" id="PS50817">
    <property type="entry name" value="INTEIN_N_TER"/>
    <property type="match status" value="1"/>
</dbReference>
<dbReference type="InterPro" id="IPR003587">
    <property type="entry name" value="Hint_dom_N"/>
</dbReference>
<feature type="chain" id="PRO_5012882030" evidence="1">
    <location>
        <begin position="21"/>
        <end position="376"/>
    </location>
</feature>
<comment type="caution">
    <text evidence="3">The sequence shown here is derived from an EMBL/GenBank/DDBJ whole genome shotgun (WGS) entry which is preliminary data.</text>
</comment>
<dbReference type="GO" id="GO:0016540">
    <property type="term" value="P:protein autoprocessing"/>
    <property type="evidence" value="ECO:0007669"/>
    <property type="project" value="InterPro"/>
</dbReference>
<dbReference type="VEuPathDB" id="CryptoDB:cubi_03201"/>
<protein>
    <submittedName>
        <fullName evidence="3">Hedgehog-type HINT domain-containing protein</fullName>
    </submittedName>
</protein>